<dbReference type="RefSeq" id="WP_113893012.1">
    <property type="nucleotide sequence ID" value="NZ_JANJGA010000004.1"/>
</dbReference>
<name>A0A366MU53_9BACT</name>
<accession>A0A366MU53</accession>
<sequence length="252" mass="30453">MVNEKNILQLMCYSRNTYYVWKREKRPIIELIDKYFTNYEIEEFLKTGNISKFDNLNQYSLLSCMNFLKKLKLLQNSDSLNSTYHYDYFYYFTNFILDYIKNGYQNKEKQWEGTNELLFFKNYFLDFCINNQPNANSLNPFKAIDFIYNQEAIKPQYIDLEFNTINTLRELSNFINNFKQEDLYFLNLCIQDNFITLLNFYKSNDANISNLKADILYFFNNLKTSLEKVLNIKIDSIENIGTYIIQYKELVK</sequence>
<dbReference type="OrthoDB" id="5349376at2"/>
<dbReference type="AlphaFoldDB" id="A0A366MU53"/>
<dbReference type="Proteomes" id="UP000252669">
    <property type="component" value="Unassembled WGS sequence"/>
</dbReference>
<proteinExistence type="predicted"/>
<dbReference type="EMBL" id="PDKB01000003">
    <property type="protein sequence ID" value="RBQ29798.1"/>
    <property type="molecule type" value="Genomic_DNA"/>
</dbReference>
<evidence type="ECO:0000313" key="2">
    <source>
        <dbReference type="Proteomes" id="UP000252669"/>
    </source>
</evidence>
<protein>
    <submittedName>
        <fullName evidence="1">Uncharacterized protein</fullName>
    </submittedName>
</protein>
<comment type="caution">
    <text evidence="1">The sequence shown here is derived from an EMBL/GenBank/DDBJ whole genome shotgun (WGS) entry which is preliminary data.</text>
</comment>
<organism evidence="1 2">
    <name type="scientific">Aliarcobacter vitoriensis</name>
    <dbReference type="NCBI Taxonomy" id="2011099"/>
    <lineage>
        <taxon>Bacteria</taxon>
        <taxon>Pseudomonadati</taxon>
        <taxon>Campylobacterota</taxon>
        <taxon>Epsilonproteobacteria</taxon>
        <taxon>Campylobacterales</taxon>
        <taxon>Arcobacteraceae</taxon>
        <taxon>Aliarcobacter</taxon>
    </lineage>
</organism>
<evidence type="ECO:0000313" key="1">
    <source>
        <dbReference type="EMBL" id="RBQ29798.1"/>
    </source>
</evidence>
<keyword evidence="2" id="KW-1185">Reference proteome</keyword>
<reference evidence="1 2" key="1">
    <citation type="submission" date="2017-10" db="EMBL/GenBank/DDBJ databases">
        <title>Genomics of the genus Arcobacter.</title>
        <authorList>
            <person name="Perez-Cataluna A."/>
            <person name="Figueras M.J."/>
        </authorList>
    </citation>
    <scope>NUCLEOTIDE SEQUENCE [LARGE SCALE GENOMIC DNA]</scope>
    <source>
        <strain evidence="1 2">CECT 9230</strain>
    </source>
</reference>
<gene>
    <name evidence="1" type="ORF">CRU91_02380</name>
</gene>